<evidence type="ECO:0000313" key="3">
    <source>
        <dbReference type="EMBL" id="MTH33745.1"/>
    </source>
</evidence>
<proteinExistence type="predicted"/>
<comment type="caution">
    <text evidence="3">The sequence shown here is derived from an EMBL/GenBank/DDBJ whole genome shotgun (WGS) entry which is preliminary data.</text>
</comment>
<dbReference type="PANTHER" id="PTHR13847">
    <property type="entry name" value="SARCOSINE DEHYDROGENASE-RELATED"/>
    <property type="match status" value="1"/>
</dbReference>
<dbReference type="Gene3D" id="3.30.9.10">
    <property type="entry name" value="D-Amino Acid Oxidase, subunit A, domain 2"/>
    <property type="match status" value="1"/>
</dbReference>
<dbReference type="InterPro" id="IPR006076">
    <property type="entry name" value="FAD-dep_OxRdtase"/>
</dbReference>
<dbReference type="EMBL" id="WMIF01000003">
    <property type="protein sequence ID" value="MTH33745.1"/>
    <property type="molecule type" value="Genomic_DNA"/>
</dbReference>
<reference evidence="3 4" key="1">
    <citation type="submission" date="2019-11" db="EMBL/GenBank/DDBJ databases">
        <authorList>
            <person name="Dong K."/>
        </authorList>
    </citation>
    <scope>NUCLEOTIDE SEQUENCE [LARGE SCALE GENOMIC DNA]</scope>
    <source>
        <strain evidence="3 4">JCM 17370</strain>
    </source>
</reference>
<dbReference type="SUPFAM" id="SSF51905">
    <property type="entry name" value="FAD/NAD(P)-binding domain"/>
    <property type="match status" value="1"/>
</dbReference>
<gene>
    <name evidence="3" type="ORF">GL279_03955</name>
</gene>
<dbReference type="Proteomes" id="UP000442533">
    <property type="component" value="Unassembled WGS sequence"/>
</dbReference>
<dbReference type="GO" id="GO:0016491">
    <property type="term" value="F:oxidoreductase activity"/>
    <property type="evidence" value="ECO:0007669"/>
    <property type="project" value="UniProtKB-KW"/>
</dbReference>
<dbReference type="AlphaFoldDB" id="A0A844H145"/>
<dbReference type="PANTHER" id="PTHR13847:SF281">
    <property type="entry name" value="FAD DEPENDENT OXIDOREDUCTASE DOMAIN-CONTAINING PROTEIN"/>
    <property type="match status" value="1"/>
</dbReference>
<protein>
    <submittedName>
        <fullName evidence="3">FAD-dependent oxidoreductase</fullName>
    </submittedName>
</protein>
<evidence type="ECO:0000313" key="4">
    <source>
        <dbReference type="Proteomes" id="UP000442533"/>
    </source>
</evidence>
<sequence length="428" mass="45398">MLSPAPSWPLDAPSPLWAKLSRERFSTPRLEGEIRADAVVIGGGIAGLATALAFLDRGCSVVLLEAATVGAGASGRANGQVIGTLTRHGPEAIAATLGQPFLDLVAGSADQLFALVARFGIDCDAVRHGWMQPAHSPGRARRAAGLAAQWARAGAPTEALDAAAVTRRIGAPGYFGGWLHRGGGHINPYAFTLGLARGVAAQGAHVFEHSPAGRIRPEADGWCVTTPAGSVRARVLALATGAHSGPLWPQLARSFVPVTSYQAATGPLGPRADRILPGDEAFSDTRQDLRYMRKDREGRIISGAALALQPGAALRLPRLVRQRLALLFPELRDTDMSAFWGGRIAMTVDRLPHLHRAPGMAAWVGCNGRGLALCCAMGGVLADAALGRPEAELALRPTQIQTIPLHAAVRRTARLILPWYRWRDRREI</sequence>
<dbReference type="Pfam" id="PF01266">
    <property type="entry name" value="DAO"/>
    <property type="match status" value="1"/>
</dbReference>
<keyword evidence="1" id="KW-0560">Oxidoreductase</keyword>
<dbReference type="Gene3D" id="3.50.50.60">
    <property type="entry name" value="FAD/NAD(P)-binding domain"/>
    <property type="match status" value="1"/>
</dbReference>
<evidence type="ECO:0000259" key="2">
    <source>
        <dbReference type="Pfam" id="PF01266"/>
    </source>
</evidence>
<dbReference type="RefSeq" id="WP_155063300.1">
    <property type="nucleotide sequence ID" value="NZ_WMIF01000003.1"/>
</dbReference>
<feature type="domain" description="FAD dependent oxidoreductase" evidence="2">
    <location>
        <begin position="37"/>
        <end position="383"/>
    </location>
</feature>
<dbReference type="InterPro" id="IPR036188">
    <property type="entry name" value="FAD/NAD-bd_sf"/>
</dbReference>
<evidence type="ECO:0000256" key="1">
    <source>
        <dbReference type="ARBA" id="ARBA00023002"/>
    </source>
</evidence>
<dbReference type="GO" id="GO:0005737">
    <property type="term" value="C:cytoplasm"/>
    <property type="evidence" value="ECO:0007669"/>
    <property type="project" value="TreeGrafter"/>
</dbReference>
<organism evidence="3 4">
    <name type="scientific">Paracoccus limosus</name>
    <dbReference type="NCBI Taxonomy" id="913252"/>
    <lineage>
        <taxon>Bacteria</taxon>
        <taxon>Pseudomonadati</taxon>
        <taxon>Pseudomonadota</taxon>
        <taxon>Alphaproteobacteria</taxon>
        <taxon>Rhodobacterales</taxon>
        <taxon>Paracoccaceae</taxon>
        <taxon>Paracoccus</taxon>
    </lineage>
</organism>
<accession>A0A844H145</accession>
<keyword evidence="4" id="KW-1185">Reference proteome</keyword>
<name>A0A844H145_9RHOB</name>
<dbReference type="OrthoDB" id="9806601at2"/>